<gene>
    <name evidence="8" type="primary">rsmI_57</name>
    <name evidence="8" type="ORF">SDC9_173233</name>
</gene>
<accession>A0A645GFX4</accession>
<dbReference type="PANTHER" id="PTHR46111:SF1">
    <property type="entry name" value="RIBOSOMAL RNA SMALL SUBUNIT METHYLTRANSFERASE I"/>
    <property type="match status" value="1"/>
</dbReference>
<evidence type="ECO:0000259" key="7">
    <source>
        <dbReference type="Pfam" id="PF23016"/>
    </source>
</evidence>
<organism evidence="8">
    <name type="scientific">bioreactor metagenome</name>
    <dbReference type="NCBI Taxonomy" id="1076179"/>
    <lineage>
        <taxon>unclassified sequences</taxon>
        <taxon>metagenomes</taxon>
        <taxon>ecological metagenomes</taxon>
    </lineage>
</organism>
<keyword evidence="2" id="KW-0698">rRNA processing</keyword>
<evidence type="ECO:0000259" key="6">
    <source>
        <dbReference type="Pfam" id="PF00590"/>
    </source>
</evidence>
<dbReference type="InterPro" id="IPR008189">
    <property type="entry name" value="rRNA_ssu_MeTfrase_I"/>
</dbReference>
<keyword evidence="1" id="KW-0963">Cytoplasm</keyword>
<dbReference type="Pfam" id="PF00590">
    <property type="entry name" value="TP_methylase"/>
    <property type="match status" value="1"/>
</dbReference>
<name>A0A645GFX4_9ZZZZ</name>
<proteinExistence type="predicted"/>
<dbReference type="PIRSF" id="PIRSF005917">
    <property type="entry name" value="MTase_YraL"/>
    <property type="match status" value="1"/>
</dbReference>
<dbReference type="Gene3D" id="3.40.1010.10">
    <property type="entry name" value="Cobalt-precorrin-4 Transmethylase, Domain 1"/>
    <property type="match status" value="1"/>
</dbReference>
<dbReference type="NCBIfam" id="TIGR00096">
    <property type="entry name" value="16S rRNA (cytidine(1402)-2'-O)-methyltransferase"/>
    <property type="match status" value="1"/>
</dbReference>
<protein>
    <submittedName>
        <fullName evidence="8">Ribosomal RNA small subunit methyltransferase I</fullName>
        <ecNumber evidence="8">2.1.1.198</ecNumber>
    </submittedName>
</protein>
<evidence type="ECO:0000256" key="3">
    <source>
        <dbReference type="ARBA" id="ARBA00022603"/>
    </source>
</evidence>
<dbReference type="GO" id="GO:0032259">
    <property type="term" value="P:methylation"/>
    <property type="evidence" value="ECO:0007669"/>
    <property type="project" value="UniProtKB-KW"/>
</dbReference>
<reference evidence="8" key="1">
    <citation type="submission" date="2019-08" db="EMBL/GenBank/DDBJ databases">
        <authorList>
            <person name="Kucharzyk K."/>
            <person name="Murdoch R.W."/>
            <person name="Higgins S."/>
            <person name="Loffler F."/>
        </authorList>
    </citation>
    <scope>NUCLEOTIDE SEQUENCE</scope>
</reference>
<dbReference type="InterPro" id="IPR035996">
    <property type="entry name" value="4pyrrol_Methylase_sf"/>
</dbReference>
<keyword evidence="3 8" id="KW-0489">Methyltransferase</keyword>
<dbReference type="InterPro" id="IPR014776">
    <property type="entry name" value="4pyrrole_Mease_sub2"/>
</dbReference>
<dbReference type="InterPro" id="IPR053910">
    <property type="entry name" value="RsmI_HTH"/>
</dbReference>
<comment type="caution">
    <text evidence="8">The sequence shown here is derived from an EMBL/GenBank/DDBJ whole genome shotgun (WGS) entry which is preliminary data.</text>
</comment>
<dbReference type="AlphaFoldDB" id="A0A645GFX4"/>
<dbReference type="FunFam" id="3.30.950.10:FF:000002">
    <property type="entry name" value="Ribosomal RNA small subunit methyltransferase I"/>
    <property type="match status" value="1"/>
</dbReference>
<evidence type="ECO:0000256" key="5">
    <source>
        <dbReference type="ARBA" id="ARBA00022691"/>
    </source>
</evidence>
<keyword evidence="4 8" id="KW-0808">Transferase</keyword>
<dbReference type="InterPro" id="IPR000878">
    <property type="entry name" value="4pyrrol_Mease"/>
</dbReference>
<dbReference type="Gene3D" id="3.30.950.10">
    <property type="entry name" value="Methyltransferase, Cobalt-precorrin-4 Transmethylase, Domain 2"/>
    <property type="match status" value="1"/>
</dbReference>
<dbReference type="InterPro" id="IPR014777">
    <property type="entry name" value="4pyrrole_Mease_sub1"/>
</dbReference>
<feature type="domain" description="Tetrapyrrole methylase" evidence="6">
    <location>
        <begin position="4"/>
        <end position="123"/>
    </location>
</feature>
<dbReference type="EMBL" id="VSSQ01075127">
    <property type="protein sequence ID" value="MPN25817.1"/>
    <property type="molecule type" value="Genomic_DNA"/>
</dbReference>
<evidence type="ECO:0000256" key="2">
    <source>
        <dbReference type="ARBA" id="ARBA00022552"/>
    </source>
</evidence>
<dbReference type="GO" id="GO:0006364">
    <property type="term" value="P:rRNA processing"/>
    <property type="evidence" value="ECO:0007669"/>
    <property type="project" value="UniProtKB-KW"/>
</dbReference>
<dbReference type="GO" id="GO:0008168">
    <property type="term" value="F:methyltransferase activity"/>
    <property type="evidence" value="ECO:0007669"/>
    <property type="project" value="UniProtKB-KW"/>
</dbReference>
<sequence>MTDAGLPAISDPGEDIVRLCIERNIVVCPIPGPCAAVTALCASGLPAGRFAFEGFLSTAKKSRAEHLSQLKEERRTMVFYEAPHKLLSTLRDLQGALGERNIVLARELTKIYEEFIRLTLSEAIERFSGAPARGEFVLMVEGKAQEEAKEMGEADVKQLLDGLIVRGLSKSEAAKEAAKLTTRKKSDLYKLLLEEKKDL</sequence>
<evidence type="ECO:0000256" key="1">
    <source>
        <dbReference type="ARBA" id="ARBA00022490"/>
    </source>
</evidence>
<evidence type="ECO:0000313" key="8">
    <source>
        <dbReference type="EMBL" id="MPN25817.1"/>
    </source>
</evidence>
<dbReference type="EC" id="2.1.1.198" evidence="8"/>
<feature type="domain" description="RsmI HTH" evidence="7">
    <location>
        <begin position="152"/>
        <end position="196"/>
    </location>
</feature>
<dbReference type="PANTHER" id="PTHR46111">
    <property type="entry name" value="RIBOSOMAL RNA SMALL SUBUNIT METHYLTRANSFERASE I"/>
    <property type="match status" value="1"/>
</dbReference>
<evidence type="ECO:0000256" key="4">
    <source>
        <dbReference type="ARBA" id="ARBA00022679"/>
    </source>
</evidence>
<dbReference type="Pfam" id="PF23016">
    <property type="entry name" value="RsmI_C"/>
    <property type="match status" value="1"/>
</dbReference>
<dbReference type="SUPFAM" id="SSF53790">
    <property type="entry name" value="Tetrapyrrole methylase"/>
    <property type="match status" value="1"/>
</dbReference>
<dbReference type="CDD" id="cd11648">
    <property type="entry name" value="RsmI"/>
    <property type="match status" value="1"/>
</dbReference>
<keyword evidence="5" id="KW-0949">S-adenosyl-L-methionine</keyword>